<dbReference type="Gene3D" id="3.40.800.20">
    <property type="entry name" value="Histone deacetylase domain"/>
    <property type="match status" value="2"/>
</dbReference>
<dbReference type="Pfam" id="PF00850">
    <property type="entry name" value="Hist_deacetyl"/>
    <property type="match status" value="2"/>
</dbReference>
<dbReference type="EMBL" id="GGYP01003028">
    <property type="protein sequence ID" value="MDE47799.1"/>
    <property type="molecule type" value="Transcribed_RNA"/>
</dbReference>
<dbReference type="PANTHER" id="PTHR10625">
    <property type="entry name" value="HISTONE DEACETYLASE HDAC1-RELATED"/>
    <property type="match status" value="1"/>
</dbReference>
<dbReference type="GO" id="GO:0040029">
    <property type="term" value="P:epigenetic regulation of gene expression"/>
    <property type="evidence" value="ECO:0007669"/>
    <property type="project" value="TreeGrafter"/>
</dbReference>
<sequence>MDQVGELIESVKKLDIAKRPSPSSKTKAQPSTKPWTKSGLKTGLIFDDFMTKHECIWTKSDECPERYQCVIDRIRHYNYHEQCHILESQVATKEQVLLAHDEDYYELVMSTKGEKDIEKLKRISEKFDGIYFNEFTYDCAMLALGSSIKLAESVLEQKEIKNGFAVIRTPGHHAQKAEANGFCFFNNAAIVARHCIKEKGLKRILIIDWDVHHGQGTQSFFYDDPNVLYVSIHRYEKGKFWPELIESNFNFTGLNAGKGFNLNFPLNETGCNDMDYLLMWLNVIMPVAYEFNPQMVIVSAGFDAAIGCPEGHMRVKPVTFHVLCHTLMSLADGKVVALLEGGYNLLSLAESAAMTLRALIGYPCPRIDSKFIEMTPHNSVIQTILDLIWAIRPHWQMLGLQGSFERFKPESTGSPGGDVDQRPRYRPVATYEGTASYSENKPEKYDLEGVCCVKDKAKQAALRDEILSIIEQADLSCPTNALEKRTLILYDDLMTRHKSRDPHPESPERYLRIKKYLGETGLLARCATGESRRAAEDELALGHDREHIELLKKTATMSDKELLELGNSLDSIYINQFTYDCALLAAGCAIEAVDKVMNRTYSNAFALIRPPGHHASADTAAGFCFFNNVVVAAKYALKHYPDTCKRILMIDYDFHHGNGVQRMVQQDDDDNILYISLHGFNDGYEYPGEQLSNYTTGSKNIINIPWNEDRMNDTEYIMAYLSIILPVAYEFNPDLVLVSSGFDAAINDPLGRYKVSPAAYGHFIHHLLPLASGRLVACLEGGYHLTSISECAAHVVSVLLGDPPQALALKQPSSRAAVLSIKNVISYHKSNYKTLCLDYDLPSDVLDE</sequence>
<dbReference type="PRINTS" id="PR01270">
    <property type="entry name" value="HDASUPER"/>
</dbReference>
<proteinExistence type="predicted"/>
<gene>
    <name evidence="3" type="primary">hda-6</name>
    <name evidence="3" type="ORF">g.7136</name>
</gene>
<dbReference type="InterPro" id="IPR023696">
    <property type="entry name" value="Ureohydrolase_dom_sf"/>
</dbReference>
<accession>A0A6G1SBQ1</accession>
<evidence type="ECO:0000259" key="2">
    <source>
        <dbReference type="Pfam" id="PF00850"/>
    </source>
</evidence>
<dbReference type="PANTHER" id="PTHR10625:SF38">
    <property type="entry name" value="HISTONE DEACETYLASE 6, ISOFORM G"/>
    <property type="match status" value="1"/>
</dbReference>
<dbReference type="GO" id="GO:0000118">
    <property type="term" value="C:histone deacetylase complex"/>
    <property type="evidence" value="ECO:0007669"/>
    <property type="project" value="TreeGrafter"/>
</dbReference>
<evidence type="ECO:0000256" key="1">
    <source>
        <dbReference type="ARBA" id="ARBA00048287"/>
    </source>
</evidence>
<dbReference type="InterPro" id="IPR023801">
    <property type="entry name" value="His_deacetylse_dom"/>
</dbReference>
<dbReference type="GO" id="GO:0141221">
    <property type="term" value="F:histone deacetylase activity, hydrolytic mechanism"/>
    <property type="evidence" value="ECO:0007669"/>
    <property type="project" value="UniProtKB-EC"/>
</dbReference>
<protein>
    <submittedName>
        <fullName evidence="3">Histone deacetylase 6</fullName>
    </submittedName>
</protein>
<feature type="domain" description="Histone deacetylase" evidence="2">
    <location>
        <begin position="62"/>
        <end position="359"/>
    </location>
</feature>
<evidence type="ECO:0000313" key="3">
    <source>
        <dbReference type="EMBL" id="MDE47799.1"/>
    </source>
</evidence>
<dbReference type="AlphaFoldDB" id="A0A6G1SBQ1"/>
<dbReference type="SUPFAM" id="SSF52768">
    <property type="entry name" value="Arginase/deacetylase"/>
    <property type="match status" value="2"/>
</dbReference>
<dbReference type="InterPro" id="IPR000286">
    <property type="entry name" value="HDACs"/>
</dbReference>
<reference evidence="3" key="1">
    <citation type="submission" date="2018-10" db="EMBL/GenBank/DDBJ databases">
        <title>Transcriptome assembly of Aceria tosichella (Wheat curl mite) Type 2.</title>
        <authorList>
            <person name="Scully E.D."/>
            <person name="Geib S.M."/>
            <person name="Palmer N.A."/>
            <person name="Gupta A.K."/>
            <person name="Sarath G."/>
            <person name="Tatineni S."/>
        </authorList>
    </citation>
    <scope>NUCLEOTIDE SEQUENCE</scope>
    <source>
        <strain evidence="3">LincolnNE</strain>
    </source>
</reference>
<dbReference type="InterPro" id="IPR037138">
    <property type="entry name" value="His_deacetylse_dom_sf"/>
</dbReference>
<feature type="domain" description="Histone deacetylase" evidence="2">
    <location>
        <begin position="503"/>
        <end position="799"/>
    </location>
</feature>
<comment type="catalytic activity">
    <reaction evidence="1">
        <text>N(6)-acetyl-L-lysyl-[histone] + H2O = L-lysyl-[histone] + acetate</text>
        <dbReference type="Rhea" id="RHEA:58196"/>
        <dbReference type="Rhea" id="RHEA-COMP:9845"/>
        <dbReference type="Rhea" id="RHEA-COMP:11338"/>
        <dbReference type="ChEBI" id="CHEBI:15377"/>
        <dbReference type="ChEBI" id="CHEBI:29969"/>
        <dbReference type="ChEBI" id="CHEBI:30089"/>
        <dbReference type="ChEBI" id="CHEBI:61930"/>
        <dbReference type="EC" id="3.5.1.98"/>
    </reaction>
</comment>
<name>A0A6G1SBQ1_9ACAR</name>
<organism evidence="3">
    <name type="scientific">Aceria tosichella</name>
    <name type="common">wheat curl mite</name>
    <dbReference type="NCBI Taxonomy" id="561515"/>
    <lineage>
        <taxon>Eukaryota</taxon>
        <taxon>Metazoa</taxon>
        <taxon>Ecdysozoa</taxon>
        <taxon>Arthropoda</taxon>
        <taxon>Chelicerata</taxon>
        <taxon>Arachnida</taxon>
        <taxon>Acari</taxon>
        <taxon>Acariformes</taxon>
        <taxon>Trombidiformes</taxon>
        <taxon>Prostigmata</taxon>
        <taxon>Eupodina</taxon>
        <taxon>Eriophyoidea</taxon>
        <taxon>Eriophyidae</taxon>
        <taxon>Eriophyinae</taxon>
        <taxon>Aceriini</taxon>
        <taxon>Aceria</taxon>
    </lineage>
</organism>